<dbReference type="Gene3D" id="1.20.1310.10">
    <property type="entry name" value="Cullin Repeats"/>
    <property type="match status" value="4"/>
</dbReference>
<keyword evidence="3" id="KW-0832">Ubl conjugation</keyword>
<dbReference type="AlphaFoldDB" id="A0AAD5YDN7"/>
<organism evidence="8 9">
    <name type="scientific">Meripilus lineatus</name>
    <dbReference type="NCBI Taxonomy" id="2056292"/>
    <lineage>
        <taxon>Eukaryota</taxon>
        <taxon>Fungi</taxon>
        <taxon>Dikarya</taxon>
        <taxon>Basidiomycota</taxon>
        <taxon>Agaricomycotina</taxon>
        <taxon>Agaricomycetes</taxon>
        <taxon>Polyporales</taxon>
        <taxon>Meripilaceae</taxon>
        <taxon>Meripilus</taxon>
    </lineage>
</organism>
<dbReference type="InterPro" id="IPR016159">
    <property type="entry name" value="Cullin_repeat-like_dom_sf"/>
</dbReference>
<dbReference type="SMART" id="SM00182">
    <property type="entry name" value="CULLIN"/>
    <property type="match status" value="1"/>
</dbReference>
<keyword evidence="2" id="KW-1017">Isopeptide bond</keyword>
<feature type="region of interest" description="Disordered" evidence="6">
    <location>
        <begin position="1"/>
        <end position="23"/>
    </location>
</feature>
<evidence type="ECO:0000256" key="4">
    <source>
        <dbReference type="PROSITE-ProRule" id="PRU00330"/>
    </source>
</evidence>
<gene>
    <name evidence="8" type="ORF">NLI96_g6651</name>
</gene>
<name>A0AAD5YDN7_9APHY</name>
<evidence type="ECO:0000256" key="2">
    <source>
        <dbReference type="ARBA" id="ARBA00022499"/>
    </source>
</evidence>
<dbReference type="InterPro" id="IPR001373">
    <property type="entry name" value="Cullin_N"/>
</dbReference>
<dbReference type="Pfam" id="PF26557">
    <property type="entry name" value="Cullin_AB"/>
    <property type="match status" value="1"/>
</dbReference>
<dbReference type="Proteomes" id="UP001212997">
    <property type="component" value="Unassembled WGS sequence"/>
</dbReference>
<dbReference type="GO" id="GO:0031625">
    <property type="term" value="F:ubiquitin protein ligase binding"/>
    <property type="evidence" value="ECO:0007669"/>
    <property type="project" value="InterPro"/>
</dbReference>
<dbReference type="Pfam" id="PF00888">
    <property type="entry name" value="Cullin"/>
    <property type="match status" value="1"/>
</dbReference>
<evidence type="ECO:0000313" key="8">
    <source>
        <dbReference type="EMBL" id="KAJ3482928.1"/>
    </source>
</evidence>
<dbReference type="PANTHER" id="PTHR11932">
    <property type="entry name" value="CULLIN"/>
    <property type="match status" value="1"/>
</dbReference>
<dbReference type="InterPro" id="IPR019559">
    <property type="entry name" value="Cullin_neddylation_domain"/>
</dbReference>
<proteinExistence type="inferred from homology"/>
<feature type="compositionally biased region" description="Basic and acidic residues" evidence="6">
    <location>
        <begin position="352"/>
        <end position="366"/>
    </location>
</feature>
<keyword evidence="9" id="KW-1185">Reference proteome</keyword>
<reference evidence="8" key="1">
    <citation type="submission" date="2022-07" db="EMBL/GenBank/DDBJ databases">
        <title>Genome Sequence of Physisporinus lineatus.</title>
        <authorList>
            <person name="Buettner E."/>
        </authorList>
    </citation>
    <scope>NUCLEOTIDE SEQUENCE</scope>
    <source>
        <strain evidence="8">VT162</strain>
    </source>
</reference>
<sequence length="773" mass="88446">MSNALGRTRGKLKPPKKVASAHGPTFSADDTWAKLSTNIVEILNHRAEHLSFEENHRYGYNMVLYKNGDTLYNGTCRLLSENLDGLAKKELYPAFQGGSDNDLAQRTQEGETLLKALRKVWDDHISGLRKLKDIFSYMDRVYTKSAKVPEIWEAGLKLFLERIIRPPIEDHLIAAALTQIQAERSGTSINRSAVKGCVEVLLELREDVGAPSVYLRDLEPAILRESEIHYRAEGEKLLATCSTPECLRKIEEHLAAEESRANHYLFSKTALQLRKILERHLIQPHLISLLSKPESGLDTMIDNEKLDDLYRLYYIFYKLEIPEAPDYLRKAMRESIIRRGQSINSLGVGGDIVDHRGDDDVDDRSKGKGKAKARPNPASQLLSFALKWVQDVLDLKDKFNRIWTQSFDSDHEIGSTLDEAFGSFINLNEKAPEFISLFIDENLKKGLKGKTDLEVDEVLDKTMTVFRYLTDKDMFERYYKSHLAKRLLLGRSVSDDAERGMLAKLKVESGYQFTQRMEGMFHDMKISNETMNSYREHLAQTTPPEVEISVTVMTSTFWPTTYSSAPCVLPEALVKTSKSFEQFYLSKHSGRRLTFQPSLGNADVRVWFRPDKSHELNVATFALEIKTATTIPEAELQRHLQSLACAKYKILKKHPPGRDIHTGDSFSFNSQFSASLNKIKINTVASRVENQDERKETKDRIDEERKFQIDACIVRIMKGRQHMGHNDLVSDVTRQLAARFIPDPLDIKKRIEGLIEREFLERCTDRKSYNYVA</sequence>
<accession>A0AAD5YDN7</accession>
<feature type="region of interest" description="Disordered" evidence="6">
    <location>
        <begin position="348"/>
        <end position="376"/>
    </location>
</feature>
<dbReference type="Gene3D" id="1.10.10.10">
    <property type="entry name" value="Winged helix-like DNA-binding domain superfamily/Winged helix DNA-binding domain"/>
    <property type="match status" value="1"/>
</dbReference>
<dbReference type="PROSITE" id="PS50069">
    <property type="entry name" value="CULLIN_2"/>
    <property type="match status" value="1"/>
</dbReference>
<evidence type="ECO:0000256" key="1">
    <source>
        <dbReference type="ARBA" id="ARBA00006019"/>
    </source>
</evidence>
<evidence type="ECO:0000256" key="6">
    <source>
        <dbReference type="SAM" id="MobiDB-lite"/>
    </source>
</evidence>
<comment type="similarity">
    <text evidence="1 4 5">Belongs to the cullin family.</text>
</comment>
<comment type="caution">
    <text evidence="8">The sequence shown here is derived from an EMBL/GenBank/DDBJ whole genome shotgun (WGS) entry which is preliminary data.</text>
</comment>
<protein>
    <recommendedName>
        <fullName evidence="7">Cullin family profile domain-containing protein</fullName>
    </recommendedName>
</protein>
<evidence type="ECO:0000256" key="3">
    <source>
        <dbReference type="ARBA" id="ARBA00022843"/>
    </source>
</evidence>
<dbReference type="SUPFAM" id="SSF74788">
    <property type="entry name" value="Cullin repeat-like"/>
    <property type="match status" value="1"/>
</dbReference>
<dbReference type="InterPro" id="IPR045093">
    <property type="entry name" value="Cullin"/>
</dbReference>
<dbReference type="EMBL" id="JANAWD010000250">
    <property type="protein sequence ID" value="KAJ3482928.1"/>
    <property type="molecule type" value="Genomic_DNA"/>
</dbReference>
<evidence type="ECO:0000256" key="5">
    <source>
        <dbReference type="RuleBase" id="RU003829"/>
    </source>
</evidence>
<evidence type="ECO:0000259" key="7">
    <source>
        <dbReference type="PROSITE" id="PS50069"/>
    </source>
</evidence>
<dbReference type="GO" id="GO:0006511">
    <property type="term" value="P:ubiquitin-dependent protein catabolic process"/>
    <property type="evidence" value="ECO:0007669"/>
    <property type="project" value="InterPro"/>
</dbReference>
<dbReference type="InterPro" id="IPR016158">
    <property type="entry name" value="Cullin_homology"/>
</dbReference>
<evidence type="ECO:0000313" key="9">
    <source>
        <dbReference type="Proteomes" id="UP001212997"/>
    </source>
</evidence>
<dbReference type="SUPFAM" id="SSF46785">
    <property type="entry name" value="Winged helix' DNA-binding domain"/>
    <property type="match status" value="1"/>
</dbReference>
<dbReference type="InterPro" id="IPR059120">
    <property type="entry name" value="Cullin-like_AB"/>
</dbReference>
<dbReference type="InterPro" id="IPR036388">
    <property type="entry name" value="WH-like_DNA-bd_sf"/>
</dbReference>
<dbReference type="SMART" id="SM00884">
    <property type="entry name" value="Cullin_Nedd8"/>
    <property type="match status" value="1"/>
</dbReference>
<dbReference type="InterPro" id="IPR036390">
    <property type="entry name" value="WH_DNA-bd_sf"/>
</dbReference>
<dbReference type="InterPro" id="IPR036317">
    <property type="entry name" value="Cullin_homology_sf"/>
</dbReference>
<dbReference type="FunFam" id="1.20.1310.10:FF:000001">
    <property type="entry name" value="Cullin 3"/>
    <property type="match status" value="1"/>
</dbReference>
<dbReference type="Gene3D" id="3.30.230.130">
    <property type="entry name" value="Cullin, Chain C, Domain 2"/>
    <property type="match status" value="1"/>
</dbReference>
<dbReference type="FunFam" id="1.20.1310.10:FF:000002">
    <property type="entry name" value="cullin-3 isoform X1"/>
    <property type="match status" value="1"/>
</dbReference>
<dbReference type="FunFam" id="1.10.10.10:FF:000014">
    <property type="entry name" value="Cullin 1"/>
    <property type="match status" value="1"/>
</dbReference>
<dbReference type="SUPFAM" id="SSF75632">
    <property type="entry name" value="Cullin homology domain"/>
    <property type="match status" value="1"/>
</dbReference>
<dbReference type="Pfam" id="PF10557">
    <property type="entry name" value="Cullin_Nedd8"/>
    <property type="match status" value="1"/>
</dbReference>
<feature type="domain" description="Cullin family profile" evidence="7">
    <location>
        <begin position="430"/>
        <end position="625"/>
    </location>
</feature>